<feature type="region of interest" description="Disordered" evidence="1">
    <location>
        <begin position="58"/>
        <end position="96"/>
    </location>
</feature>
<protein>
    <submittedName>
        <fullName evidence="2">Uncharacterized protein</fullName>
    </submittedName>
</protein>
<dbReference type="AlphaFoldDB" id="A0A8X6MDT9"/>
<accession>A0A8X6MDT9</accession>
<sequence length="96" mass="10944">MCGALSDLFGSQLRHRIRARMPRTIIECMGDVPSNALLCRQADFHTIQFFAYRYKSASTRTNRVNSARRRPRKGTPEEKKNHPKSAPHSATGSVWN</sequence>
<proteinExistence type="predicted"/>
<evidence type="ECO:0000313" key="3">
    <source>
        <dbReference type="Proteomes" id="UP000887013"/>
    </source>
</evidence>
<organism evidence="2 3">
    <name type="scientific">Nephila pilipes</name>
    <name type="common">Giant wood spider</name>
    <name type="synonym">Nephila maculata</name>
    <dbReference type="NCBI Taxonomy" id="299642"/>
    <lineage>
        <taxon>Eukaryota</taxon>
        <taxon>Metazoa</taxon>
        <taxon>Ecdysozoa</taxon>
        <taxon>Arthropoda</taxon>
        <taxon>Chelicerata</taxon>
        <taxon>Arachnida</taxon>
        <taxon>Araneae</taxon>
        <taxon>Araneomorphae</taxon>
        <taxon>Entelegynae</taxon>
        <taxon>Araneoidea</taxon>
        <taxon>Nephilidae</taxon>
        <taxon>Nephila</taxon>
    </lineage>
</organism>
<evidence type="ECO:0000313" key="2">
    <source>
        <dbReference type="EMBL" id="GFS43901.1"/>
    </source>
</evidence>
<comment type="caution">
    <text evidence="2">The sequence shown here is derived from an EMBL/GenBank/DDBJ whole genome shotgun (WGS) entry which is preliminary data.</text>
</comment>
<dbReference type="Proteomes" id="UP000887013">
    <property type="component" value="Unassembled WGS sequence"/>
</dbReference>
<evidence type="ECO:0000256" key="1">
    <source>
        <dbReference type="SAM" id="MobiDB-lite"/>
    </source>
</evidence>
<gene>
    <name evidence="2" type="ORF">NPIL_678091</name>
</gene>
<reference evidence="2" key="1">
    <citation type="submission" date="2020-08" db="EMBL/GenBank/DDBJ databases">
        <title>Multicomponent nature underlies the extraordinary mechanical properties of spider dragline silk.</title>
        <authorList>
            <person name="Kono N."/>
            <person name="Nakamura H."/>
            <person name="Mori M."/>
            <person name="Yoshida Y."/>
            <person name="Ohtoshi R."/>
            <person name="Malay A.D."/>
            <person name="Moran D.A.P."/>
            <person name="Tomita M."/>
            <person name="Numata K."/>
            <person name="Arakawa K."/>
        </authorList>
    </citation>
    <scope>NUCLEOTIDE SEQUENCE</scope>
</reference>
<name>A0A8X6MDT9_NEPPI</name>
<keyword evidence="3" id="KW-1185">Reference proteome</keyword>
<dbReference type="EMBL" id="BMAW01044327">
    <property type="protein sequence ID" value="GFS43901.1"/>
    <property type="molecule type" value="Genomic_DNA"/>
</dbReference>